<reference evidence="1 2" key="1">
    <citation type="journal article" date="2016" name="Nat. Commun.">
        <title>Thousands of microbial genomes shed light on interconnected biogeochemical processes in an aquifer system.</title>
        <authorList>
            <person name="Anantharaman K."/>
            <person name="Brown C.T."/>
            <person name="Hug L.A."/>
            <person name="Sharon I."/>
            <person name="Castelle C.J."/>
            <person name="Probst A.J."/>
            <person name="Thomas B.C."/>
            <person name="Singh A."/>
            <person name="Wilkins M.J."/>
            <person name="Karaoz U."/>
            <person name="Brodie E.L."/>
            <person name="Williams K.H."/>
            <person name="Hubbard S.S."/>
            <person name="Banfield J.F."/>
        </authorList>
    </citation>
    <scope>NUCLEOTIDE SEQUENCE [LARGE SCALE GENOMIC DNA]</scope>
</reference>
<gene>
    <name evidence="1" type="ORF">A2527_03115</name>
</gene>
<accession>A0A1F6GG30</accession>
<sequence length="86" mass="9804">MLSSLKQSITQNGTNLGIKNPWAQIGLRLDQFGLDLNDYLIPWSGHDSLRSLVFCVWRVGVWRLFAILSLKNPKGERPKSAPKLWL</sequence>
<protein>
    <submittedName>
        <fullName evidence="1">Uncharacterized protein</fullName>
    </submittedName>
</protein>
<dbReference type="AlphaFoldDB" id="A0A1F6GG30"/>
<organism evidence="1 2">
    <name type="scientific">Candidatus Lambdaproteobacteria bacterium RIFOXYD2_FULL_50_16</name>
    <dbReference type="NCBI Taxonomy" id="1817772"/>
    <lineage>
        <taxon>Bacteria</taxon>
        <taxon>Pseudomonadati</taxon>
        <taxon>Pseudomonadota</taxon>
        <taxon>Candidatus Lambdaproteobacteria</taxon>
    </lineage>
</organism>
<evidence type="ECO:0000313" key="1">
    <source>
        <dbReference type="EMBL" id="OGG97062.1"/>
    </source>
</evidence>
<evidence type="ECO:0000313" key="2">
    <source>
        <dbReference type="Proteomes" id="UP000178449"/>
    </source>
</evidence>
<proteinExistence type="predicted"/>
<dbReference type="Proteomes" id="UP000178449">
    <property type="component" value="Unassembled WGS sequence"/>
</dbReference>
<dbReference type="EMBL" id="MFNE01000006">
    <property type="protein sequence ID" value="OGG97062.1"/>
    <property type="molecule type" value="Genomic_DNA"/>
</dbReference>
<name>A0A1F6GG30_9PROT</name>
<comment type="caution">
    <text evidence="1">The sequence shown here is derived from an EMBL/GenBank/DDBJ whole genome shotgun (WGS) entry which is preliminary data.</text>
</comment>